<evidence type="ECO:0000256" key="1">
    <source>
        <dbReference type="SAM" id="MobiDB-lite"/>
    </source>
</evidence>
<feature type="region of interest" description="Disordered" evidence="1">
    <location>
        <begin position="1"/>
        <end position="41"/>
    </location>
</feature>
<protein>
    <submittedName>
        <fullName evidence="2">Uncharacterized protein</fullName>
    </submittedName>
</protein>
<name>A0AAE0FL92_9CHLO</name>
<keyword evidence="3" id="KW-1185">Reference proteome</keyword>
<dbReference type="Proteomes" id="UP001190700">
    <property type="component" value="Unassembled WGS sequence"/>
</dbReference>
<accession>A0AAE0FL92</accession>
<organism evidence="2 3">
    <name type="scientific">Cymbomonas tetramitiformis</name>
    <dbReference type="NCBI Taxonomy" id="36881"/>
    <lineage>
        <taxon>Eukaryota</taxon>
        <taxon>Viridiplantae</taxon>
        <taxon>Chlorophyta</taxon>
        <taxon>Pyramimonadophyceae</taxon>
        <taxon>Pyramimonadales</taxon>
        <taxon>Pyramimonadaceae</taxon>
        <taxon>Cymbomonas</taxon>
    </lineage>
</organism>
<proteinExistence type="predicted"/>
<reference evidence="2 3" key="1">
    <citation type="journal article" date="2015" name="Genome Biol. Evol.">
        <title>Comparative Genomics of a Bacterivorous Green Alga Reveals Evolutionary Causalities and Consequences of Phago-Mixotrophic Mode of Nutrition.</title>
        <authorList>
            <person name="Burns J.A."/>
            <person name="Paasch A."/>
            <person name="Narechania A."/>
            <person name="Kim E."/>
        </authorList>
    </citation>
    <scope>NUCLEOTIDE SEQUENCE [LARGE SCALE GENOMIC DNA]</scope>
    <source>
        <strain evidence="2 3">PLY_AMNH</strain>
    </source>
</reference>
<sequence>MSGQLQAGPRGSYGQPTEKDAGTQTDISGVSAPLEDRTDRRDWSHPVFVPCKCKFDCPYWDPRDPYEGPTTKSEVLEDRKDMLIEFQRLEEAIVEDMPRDLEGPTDDLVEGHGMGYGGERHAAGGAARIAGISERERQPRVFGALAQGSAAYE</sequence>
<gene>
    <name evidence="2" type="ORF">CYMTET_29236</name>
</gene>
<feature type="region of interest" description="Disordered" evidence="1">
    <location>
        <begin position="97"/>
        <end position="121"/>
    </location>
</feature>
<evidence type="ECO:0000313" key="2">
    <source>
        <dbReference type="EMBL" id="KAK3261881.1"/>
    </source>
</evidence>
<dbReference type="EMBL" id="LGRX02016582">
    <property type="protein sequence ID" value="KAK3261881.1"/>
    <property type="molecule type" value="Genomic_DNA"/>
</dbReference>
<dbReference type="AlphaFoldDB" id="A0AAE0FL92"/>
<comment type="caution">
    <text evidence="2">The sequence shown here is derived from an EMBL/GenBank/DDBJ whole genome shotgun (WGS) entry which is preliminary data.</text>
</comment>
<evidence type="ECO:0000313" key="3">
    <source>
        <dbReference type="Proteomes" id="UP001190700"/>
    </source>
</evidence>